<proteinExistence type="predicted"/>
<feature type="signal peptide" evidence="2">
    <location>
        <begin position="1"/>
        <end position="19"/>
    </location>
</feature>
<evidence type="ECO:0000256" key="1">
    <source>
        <dbReference type="SAM" id="MobiDB-lite"/>
    </source>
</evidence>
<feature type="chain" id="PRO_5024274983" evidence="2">
    <location>
        <begin position="20"/>
        <end position="111"/>
    </location>
</feature>
<feature type="region of interest" description="Disordered" evidence="1">
    <location>
        <begin position="91"/>
        <end position="111"/>
    </location>
</feature>
<evidence type="ECO:0000256" key="2">
    <source>
        <dbReference type="SAM" id="SignalP"/>
    </source>
</evidence>
<reference evidence="3" key="1">
    <citation type="submission" date="2019-11" db="UniProtKB">
        <authorList>
            <consortium name="WormBaseParasite"/>
        </authorList>
    </citation>
    <scope>IDENTIFICATION</scope>
</reference>
<accession>A0A5K3FQG3</accession>
<keyword evidence="2" id="KW-0732">Signal</keyword>
<name>A0A5K3FQG3_MESCO</name>
<sequence>QNLYTLYILLASIFEGVEYQSPNWKKDWHNRTGFIGQSQARASRQAPSIRVHRAGHAAHYILHHIHVLRWLAAFFSRMPLDRRETRDWLRPGGPTCLRPNPTPHHTCTQLK</sequence>
<dbReference type="WBParaSite" id="MCU_009686-RA">
    <property type="protein sequence ID" value="MCU_009686-RA"/>
    <property type="gene ID" value="MCU_009686"/>
</dbReference>
<dbReference type="AlphaFoldDB" id="A0A5K3FQG3"/>
<protein>
    <submittedName>
        <fullName evidence="3">Retrotransposon protein, putative, unclassified</fullName>
    </submittedName>
</protein>
<evidence type="ECO:0000313" key="3">
    <source>
        <dbReference type="WBParaSite" id="MCU_009686-RA"/>
    </source>
</evidence>
<organism evidence="3">
    <name type="scientific">Mesocestoides corti</name>
    <name type="common">Flatworm</name>
    <dbReference type="NCBI Taxonomy" id="53468"/>
    <lineage>
        <taxon>Eukaryota</taxon>
        <taxon>Metazoa</taxon>
        <taxon>Spiralia</taxon>
        <taxon>Lophotrochozoa</taxon>
        <taxon>Platyhelminthes</taxon>
        <taxon>Cestoda</taxon>
        <taxon>Eucestoda</taxon>
        <taxon>Cyclophyllidea</taxon>
        <taxon>Mesocestoididae</taxon>
        <taxon>Mesocestoides</taxon>
    </lineage>
</organism>